<name>A0A2H4UUZ3_9VIRU</name>
<evidence type="ECO:0000313" key="1">
    <source>
        <dbReference type="EMBL" id="ATZ80740.1"/>
    </source>
</evidence>
<evidence type="ECO:0000313" key="2">
    <source>
        <dbReference type="Proteomes" id="UP000240325"/>
    </source>
</evidence>
<dbReference type="EMBL" id="MF782455">
    <property type="protein sequence ID" value="ATZ80740.1"/>
    <property type="molecule type" value="Genomic_DNA"/>
</dbReference>
<proteinExistence type="predicted"/>
<keyword evidence="2" id="KW-1185">Reference proteome</keyword>
<dbReference type="Proteomes" id="UP000240325">
    <property type="component" value="Segment"/>
</dbReference>
<protein>
    <submittedName>
        <fullName evidence="1">Uncharacterized protein</fullName>
    </submittedName>
</protein>
<sequence>MSFDEKKYMFLLYRIMNKSYFTDKKKIIKEMNEKQLKNVAIERKLHFKDMTRISKYIESSIFNEKECCLWNGYITNESNFKRGTYINFFFRNKKVALHRLLYENYVEPLSDDYYIKFTCDENNCGKCCNINHMIKYKYNNVLKINNKVQENINDTIIQKDNQNKTKNKKKQLTECDMRIIFE</sequence>
<organism evidence="1">
    <name type="scientific">Bodo saltans virus</name>
    <dbReference type="NCBI Taxonomy" id="2024608"/>
    <lineage>
        <taxon>Viruses</taxon>
        <taxon>Varidnaviria</taxon>
        <taxon>Bamfordvirae</taxon>
        <taxon>Nucleocytoviricota</taxon>
        <taxon>Megaviricetes</taxon>
        <taxon>Imitervirales</taxon>
        <taxon>Mimiviridae</taxon>
        <taxon>Klosneuvirinae</taxon>
        <taxon>Theiavirus</taxon>
        <taxon>Theiavirus salishense</taxon>
    </lineage>
</organism>
<accession>A0A2H4UUZ3</accession>
<gene>
    <name evidence="1" type="ORF">BMW23_0694</name>
</gene>
<reference evidence="1" key="1">
    <citation type="journal article" date="2017" name="Elife">
        <title>The kinetoplastid-infecting Bodo saltans virus (BsV), a window into the most abundant giant viruses in the sea.</title>
        <authorList>
            <person name="Deeg C.M."/>
            <person name="Chow C.-E.T."/>
            <person name="Suttle C.A."/>
        </authorList>
    </citation>
    <scope>NUCLEOTIDE SEQUENCE</scope>
    <source>
        <strain evidence="1">NG1</strain>
    </source>
</reference>